<dbReference type="Proteomes" id="UP000077275">
    <property type="component" value="Unassembled WGS sequence"/>
</dbReference>
<proteinExistence type="inferred from homology"/>
<dbReference type="OrthoDB" id="132689at2157"/>
<comment type="pathway">
    <text evidence="1">Cofactor biosynthesis; 5,6,7,8-tetrahydromethanopterin biosynthesis.</text>
</comment>
<dbReference type="Gene3D" id="3.30.1300.20">
    <property type="entry name" value="7,8-dihydroneopterin aldolase (MptD)"/>
    <property type="match status" value="1"/>
</dbReference>
<sequence>MDVDKEYFSNINHRERAIFEGAISMGALFHQFIGTPVNKKTVNNLEIAIKESLELQPAIEKVKISIDLDKLDDAMTDFQYTSLTGDMLDVKIFSKVVDVLAIVRMKFIENINYPLMFIEDIIEEDTRKEDTMK</sequence>
<dbReference type="SUPFAM" id="SSF143560">
    <property type="entry name" value="MK0786-like"/>
    <property type="match status" value="1"/>
</dbReference>
<dbReference type="GO" id="GO:2001118">
    <property type="term" value="P:tetrahydromethanopterin biosynthetic process"/>
    <property type="evidence" value="ECO:0007669"/>
    <property type="project" value="UniProtKB-UniRule"/>
</dbReference>
<protein>
    <recommendedName>
        <fullName evidence="1">Dihydroneopterin aldolase</fullName>
        <shortName evidence="1">DHNA</shortName>
        <ecNumber evidence="1">4.1.2.25</ecNumber>
    </recommendedName>
    <alternativeName>
        <fullName evidence="1">7,8-dihydroneopterin aldolase</fullName>
    </alternativeName>
</protein>
<comment type="catalytic activity">
    <reaction evidence="1">
        <text>7,8-dihydroneopterin = 6-hydroxymethyl-7,8-dihydropterin + glycolaldehyde</text>
        <dbReference type="Rhea" id="RHEA:10540"/>
        <dbReference type="ChEBI" id="CHEBI:17001"/>
        <dbReference type="ChEBI" id="CHEBI:17071"/>
        <dbReference type="ChEBI" id="CHEBI:44841"/>
        <dbReference type="EC" id="4.1.2.25"/>
    </reaction>
</comment>
<name>A0A166CPI2_9EURY</name>
<organism evidence="3 4">
    <name type="scientific">Methanobrevibacter cuticularis</name>
    <dbReference type="NCBI Taxonomy" id="47311"/>
    <lineage>
        <taxon>Archaea</taxon>
        <taxon>Methanobacteriati</taxon>
        <taxon>Methanobacteriota</taxon>
        <taxon>Methanomada group</taxon>
        <taxon>Methanobacteria</taxon>
        <taxon>Methanobacteriales</taxon>
        <taxon>Methanobacteriaceae</taxon>
        <taxon>Methanobrevibacter</taxon>
    </lineage>
</organism>
<gene>
    <name evidence="1" type="primary">mptD</name>
    <name evidence="3" type="ORF">MBCUT_19560</name>
</gene>
<dbReference type="EC" id="4.1.2.25" evidence="1"/>
<dbReference type="AlphaFoldDB" id="A0A166CPI2"/>
<dbReference type="STRING" id="47311.MBCUT_19560"/>
<dbReference type="EMBL" id="LWMW01000149">
    <property type="protein sequence ID" value="KZX14731.1"/>
    <property type="molecule type" value="Genomic_DNA"/>
</dbReference>
<dbReference type="HAMAP" id="MF_02130">
    <property type="entry name" value="DHNA_arch"/>
    <property type="match status" value="1"/>
</dbReference>
<feature type="binding site" evidence="1">
    <location>
        <position position="20"/>
    </location>
    <ligand>
        <name>substrate</name>
    </ligand>
</feature>
<comment type="subunit">
    <text evidence="1">Homotetramer.</text>
</comment>
<comment type="caution">
    <text evidence="3">The sequence shown here is derived from an EMBL/GenBank/DDBJ whole genome shotgun (WGS) entry which is preliminary data.</text>
</comment>
<dbReference type="RefSeq" id="WP_067260490.1">
    <property type="nucleotide sequence ID" value="NZ_LWMW01000149.1"/>
</dbReference>
<dbReference type="InterPro" id="IPR027508">
    <property type="entry name" value="DHN_aldolase_MptD"/>
</dbReference>
<dbReference type="UniPathway" id="UPA00065"/>
<comment type="similarity">
    <text evidence="1">Belongs to the archaeal dihydroneopterin aldolase family.</text>
</comment>
<feature type="binding site" evidence="1">
    <location>
        <position position="116"/>
    </location>
    <ligand>
        <name>substrate</name>
    </ligand>
</feature>
<evidence type="ECO:0000259" key="2">
    <source>
        <dbReference type="Pfam" id="PF04038"/>
    </source>
</evidence>
<reference evidence="3 4" key="1">
    <citation type="submission" date="2016-04" db="EMBL/GenBank/DDBJ databases">
        <title>Genome sequence of Methanobrevibacter cuticularis DSM 11139.</title>
        <authorList>
            <person name="Poehlein A."/>
            <person name="Seedorf H."/>
            <person name="Daniel R."/>
        </authorList>
    </citation>
    <scope>NUCLEOTIDE SEQUENCE [LARGE SCALE GENOMIC DNA]</scope>
    <source>
        <strain evidence="3 4">DSM 11139</strain>
    </source>
</reference>
<dbReference type="PATRIC" id="fig|47311.3.peg.2131"/>
<dbReference type="Pfam" id="PF04038">
    <property type="entry name" value="DHNA"/>
    <property type="match status" value="1"/>
</dbReference>
<accession>A0A166CPI2</accession>
<comment type="function">
    <text evidence="1">Catalyzes the conversion of 7,8-dihydroneopterin (H2Neo) to 6-hydroxymethyl-7,8-dihydropterin (6-HMD).</text>
</comment>
<dbReference type="InterPro" id="IPR036839">
    <property type="entry name" value="MptD_sf"/>
</dbReference>
<evidence type="ECO:0000256" key="1">
    <source>
        <dbReference type="HAMAP-Rule" id="MF_02130"/>
    </source>
</evidence>
<evidence type="ECO:0000313" key="3">
    <source>
        <dbReference type="EMBL" id="KZX14731.1"/>
    </source>
</evidence>
<evidence type="ECO:0000313" key="4">
    <source>
        <dbReference type="Proteomes" id="UP000077275"/>
    </source>
</evidence>
<feature type="domain" description="Dihydroneopterin aldolase MtpD C-terminal" evidence="2">
    <location>
        <begin position="13"/>
        <end position="119"/>
    </location>
</feature>
<dbReference type="GO" id="GO:0004150">
    <property type="term" value="F:dihydroneopterin aldolase activity"/>
    <property type="evidence" value="ECO:0007669"/>
    <property type="project" value="UniProtKB-UniRule"/>
</dbReference>
<dbReference type="InterPro" id="IPR007181">
    <property type="entry name" value="MtpD_C"/>
</dbReference>
<keyword evidence="4" id="KW-1185">Reference proteome</keyword>
<keyword evidence="1" id="KW-0456">Lyase</keyword>